<comment type="caution">
    <text evidence="2">The sequence shown here is derived from an EMBL/GenBank/DDBJ whole genome shotgun (WGS) entry which is preliminary data.</text>
</comment>
<dbReference type="RefSeq" id="WP_042506789.1">
    <property type="nucleotide sequence ID" value="NZ_BBNQ01000026.1"/>
</dbReference>
<sequence>MSKKLKILFLVPSFPTVSETFIVNQIIELIDRGHEINIFATEKKVLEKINTNIRDYSLIDKTIYANIPSNPIKRIAKAFTLLRKSKHKRKLLKTLNITKHGIAALTLSTFYKVAWLYNSDDDYQVVHAHFGFMSDYYFNAKVIGFFKKSKLVTTFHGYDIHPGETEINKIRYKQLLESRYPITVNTIYTKNLILKVNQNFKNIHISPVSLDTNFFKPKKRIRTDQDKINILFCGRIITFKGASRIPQIANVLVNKKEHKNVSFNIVGNSDEKNDSELNKLKNDIEKYNLEDSVHLLGSKTQNELIDILNTTDIYIMPGITDTNGRAENQGLVIQEAQAMEIPVIVTSAGGMQYGLIDGETGYVVDQNSNIDFADKIEILLKDNELRQQMSLAARQFVIKNYDSKYIINQLEAIYYNQ</sequence>
<evidence type="ECO:0000313" key="3">
    <source>
        <dbReference type="Proteomes" id="UP000029644"/>
    </source>
</evidence>
<feature type="domain" description="Glycosyl transferase family 1" evidence="1">
    <location>
        <begin position="218"/>
        <end position="395"/>
    </location>
</feature>
<evidence type="ECO:0000259" key="1">
    <source>
        <dbReference type="Pfam" id="PF00534"/>
    </source>
</evidence>
<dbReference type="InterPro" id="IPR001296">
    <property type="entry name" value="Glyco_trans_1"/>
</dbReference>
<dbReference type="SUPFAM" id="SSF53756">
    <property type="entry name" value="UDP-Glycosyltransferase/glycogen phosphorylase"/>
    <property type="match status" value="1"/>
</dbReference>
<dbReference type="OrthoDB" id="832722at2"/>
<evidence type="ECO:0000313" key="2">
    <source>
        <dbReference type="EMBL" id="GAL64930.1"/>
    </source>
</evidence>
<accession>A0A090VJK1</accession>
<dbReference type="AlphaFoldDB" id="A0A090VJK1"/>
<dbReference type="PANTHER" id="PTHR12526">
    <property type="entry name" value="GLYCOSYLTRANSFERASE"/>
    <property type="match status" value="1"/>
</dbReference>
<gene>
    <name evidence="2" type="ORF">JCM19300_34</name>
</gene>
<dbReference type="Gene3D" id="3.40.50.2000">
    <property type="entry name" value="Glycogen Phosphorylase B"/>
    <property type="match status" value="2"/>
</dbReference>
<protein>
    <submittedName>
        <fullName evidence="2">Glycosyl transferase group 1</fullName>
    </submittedName>
</protein>
<dbReference type="Proteomes" id="UP000029644">
    <property type="component" value="Unassembled WGS sequence"/>
</dbReference>
<name>A0A090VJK1_9FLAO</name>
<reference evidence="2 3" key="1">
    <citation type="journal article" date="2014" name="Genome Announc.">
        <title>Draft Genome Sequences of Marine Flavobacterium Algibacter lectus Strains SS8 and NR4.</title>
        <authorList>
            <person name="Takatani N."/>
            <person name="Nakanishi M."/>
            <person name="Meirelles P."/>
            <person name="Mino S."/>
            <person name="Suda W."/>
            <person name="Oshima K."/>
            <person name="Hattori M."/>
            <person name="Ohkuma M."/>
            <person name="Hosokawa M."/>
            <person name="Miyashita K."/>
            <person name="Thompson F.L."/>
            <person name="Niwa A."/>
            <person name="Sawabe T."/>
            <person name="Sawabe T."/>
        </authorList>
    </citation>
    <scope>NUCLEOTIDE SEQUENCE [LARGE SCALE GENOMIC DNA]</scope>
    <source>
        <strain evidence="2 3">JCM 19300</strain>
    </source>
</reference>
<dbReference type="Pfam" id="PF00534">
    <property type="entry name" value="Glycos_transf_1"/>
    <property type="match status" value="1"/>
</dbReference>
<dbReference type="EMBL" id="BBNQ01000026">
    <property type="protein sequence ID" value="GAL64930.1"/>
    <property type="molecule type" value="Genomic_DNA"/>
</dbReference>
<proteinExistence type="predicted"/>
<dbReference type="GO" id="GO:0016757">
    <property type="term" value="F:glycosyltransferase activity"/>
    <property type="evidence" value="ECO:0007669"/>
    <property type="project" value="InterPro"/>
</dbReference>
<dbReference type="PANTHER" id="PTHR12526:SF630">
    <property type="entry name" value="GLYCOSYLTRANSFERASE"/>
    <property type="match status" value="1"/>
</dbReference>
<organism evidence="2 3">
    <name type="scientific">Algibacter lectus</name>
    <dbReference type="NCBI Taxonomy" id="221126"/>
    <lineage>
        <taxon>Bacteria</taxon>
        <taxon>Pseudomonadati</taxon>
        <taxon>Bacteroidota</taxon>
        <taxon>Flavobacteriia</taxon>
        <taxon>Flavobacteriales</taxon>
        <taxon>Flavobacteriaceae</taxon>
        <taxon>Algibacter</taxon>
    </lineage>
</organism>
<keyword evidence="2" id="KW-0808">Transferase</keyword>